<organism evidence="1 2">
    <name type="scientific">Kryptobacter tengchongensis</name>
    <dbReference type="NCBI Taxonomy" id="1643429"/>
    <lineage>
        <taxon>Bacteria</taxon>
        <taxon>Pseudomonadati</taxon>
        <taxon>Candidatus Kryptoniota</taxon>
        <taxon>Candidatus Kryptobacter</taxon>
    </lineage>
</organism>
<feature type="non-terminal residue" evidence="1">
    <location>
        <position position="48"/>
    </location>
</feature>
<reference evidence="1 2" key="1">
    <citation type="submission" date="2015-11" db="EMBL/GenBank/DDBJ databases">
        <authorList>
            <person name="Varghese N."/>
        </authorList>
    </citation>
    <scope>NUCLEOTIDE SEQUENCE [LARGE SCALE GENOMIC DNA]</scope>
    <source>
        <strain evidence="1 2">JGI-25</strain>
    </source>
</reference>
<dbReference type="AlphaFoldDB" id="A0A916LKZ2"/>
<proteinExistence type="predicted"/>
<evidence type="ECO:0000313" key="1">
    <source>
        <dbReference type="EMBL" id="CUT03193.1"/>
    </source>
</evidence>
<dbReference type="EMBL" id="CZVV01000083">
    <property type="protein sequence ID" value="CUT03193.1"/>
    <property type="molecule type" value="Genomic_DNA"/>
</dbReference>
<gene>
    <name evidence="1" type="ORF">JGI25_01191</name>
</gene>
<comment type="caution">
    <text evidence="1">The sequence shown here is derived from an EMBL/GenBank/DDBJ whole genome shotgun (WGS) entry which is preliminary data.</text>
</comment>
<dbReference type="Proteomes" id="UP000243105">
    <property type="component" value="Unassembled WGS sequence"/>
</dbReference>
<protein>
    <submittedName>
        <fullName evidence="1">Uncharacterized protein</fullName>
    </submittedName>
</protein>
<name>A0A916LKZ2_KRYT1</name>
<sequence length="48" mass="5360">MKKLVILLMLSILNLAISQYKIFPFKINKVVLENGLTVLSVPFDSPGI</sequence>
<accession>A0A916LKZ2</accession>
<evidence type="ECO:0000313" key="2">
    <source>
        <dbReference type="Proteomes" id="UP000243105"/>
    </source>
</evidence>